<evidence type="ECO:0000256" key="3">
    <source>
        <dbReference type="ARBA" id="ARBA00022598"/>
    </source>
</evidence>
<keyword evidence="4 8" id="KW-0566">Pantothenate biosynthesis</keyword>
<dbReference type="NCBIfam" id="TIGR00018">
    <property type="entry name" value="panC"/>
    <property type="match status" value="1"/>
</dbReference>
<evidence type="ECO:0000256" key="8">
    <source>
        <dbReference type="HAMAP-Rule" id="MF_00158"/>
    </source>
</evidence>
<dbReference type="InterPro" id="IPR003721">
    <property type="entry name" value="Pantoate_ligase"/>
</dbReference>
<feature type="binding site" evidence="8">
    <location>
        <begin position="184"/>
        <end position="187"/>
    </location>
    <ligand>
        <name>ATP</name>
        <dbReference type="ChEBI" id="CHEBI:30616"/>
    </ligand>
</feature>
<feature type="active site" description="Proton donor" evidence="8">
    <location>
        <position position="34"/>
    </location>
</feature>
<dbReference type="CDD" id="cd00560">
    <property type="entry name" value="PanC"/>
    <property type="match status" value="1"/>
</dbReference>
<feature type="binding site" evidence="8">
    <location>
        <position position="61"/>
    </location>
    <ligand>
        <name>(R)-pantoate</name>
        <dbReference type="ChEBI" id="CHEBI:15980"/>
    </ligand>
</feature>
<accession>A0ABW4Z8K3</accession>
<dbReference type="HAMAP" id="MF_00158">
    <property type="entry name" value="PanC"/>
    <property type="match status" value="1"/>
</dbReference>
<reference evidence="10" key="1">
    <citation type="journal article" date="2019" name="Int. J. Syst. Evol. Microbiol.">
        <title>The Global Catalogue of Microorganisms (GCM) 10K type strain sequencing project: providing services to taxonomists for standard genome sequencing and annotation.</title>
        <authorList>
            <consortium name="The Broad Institute Genomics Platform"/>
            <consortium name="The Broad Institute Genome Sequencing Center for Infectious Disease"/>
            <person name="Wu L."/>
            <person name="Ma J."/>
        </authorList>
    </citation>
    <scope>NUCLEOTIDE SEQUENCE [LARGE SCALE GENOMIC DNA]</scope>
    <source>
        <strain evidence="10">CCUG 57942</strain>
    </source>
</reference>
<comment type="subunit">
    <text evidence="8">Homodimer.</text>
</comment>
<dbReference type="Proteomes" id="UP001597389">
    <property type="component" value="Unassembled WGS sequence"/>
</dbReference>
<keyword evidence="10" id="KW-1185">Reference proteome</keyword>
<feature type="binding site" evidence="8">
    <location>
        <position position="61"/>
    </location>
    <ligand>
        <name>beta-alanine</name>
        <dbReference type="ChEBI" id="CHEBI:57966"/>
    </ligand>
</feature>
<comment type="similarity">
    <text evidence="2 8">Belongs to the pantothenate synthetase family.</text>
</comment>
<comment type="catalytic activity">
    <reaction evidence="7 8">
        <text>(R)-pantoate + beta-alanine + ATP = (R)-pantothenate + AMP + diphosphate + H(+)</text>
        <dbReference type="Rhea" id="RHEA:10912"/>
        <dbReference type="ChEBI" id="CHEBI:15378"/>
        <dbReference type="ChEBI" id="CHEBI:15980"/>
        <dbReference type="ChEBI" id="CHEBI:29032"/>
        <dbReference type="ChEBI" id="CHEBI:30616"/>
        <dbReference type="ChEBI" id="CHEBI:33019"/>
        <dbReference type="ChEBI" id="CHEBI:57966"/>
        <dbReference type="ChEBI" id="CHEBI:456215"/>
        <dbReference type="EC" id="6.3.2.1"/>
    </reaction>
</comment>
<sequence length="284" mass="30878">MEIVKTIPELLLAKKKFATPPVLVPTMGALHDGHFALIHKARDIAGPNGVVVVSLFVNPIQFNNASDLENYPSTLEADLAACERLGVDLVFTPETASLYAENRSVLISESSLSSKLCGATRPGHFDGVCTVVAKLFNLFTPIDAVFGKKDYQQLAIISRLVRDLNFPIIIHGVDTVREADGLALSSRNVRLTPEHRKQAPGIYAALKCAADRVTQGAVEPSVLLKLIQKQLSESAPDARLDYLECVDAATLQSINQIDRKCVIAIAAFFGNVRLIDNIELTSQF</sequence>
<evidence type="ECO:0000313" key="9">
    <source>
        <dbReference type="EMBL" id="MFD2158243.1"/>
    </source>
</evidence>
<dbReference type="Gene3D" id="3.30.1300.10">
    <property type="entry name" value="Pantoate-beta-alanine ligase, C-terminal domain"/>
    <property type="match status" value="1"/>
</dbReference>
<comment type="subcellular location">
    <subcellularLocation>
        <location evidence="8">Cytoplasm</location>
    </subcellularLocation>
</comment>
<comment type="caution">
    <text evidence="9">The sequence shown here is derived from an EMBL/GenBank/DDBJ whole genome shotgun (WGS) entry which is preliminary data.</text>
</comment>
<dbReference type="PANTHER" id="PTHR21299:SF1">
    <property type="entry name" value="PANTOATE--BETA-ALANINE LIGASE"/>
    <property type="match status" value="1"/>
</dbReference>
<feature type="binding site" evidence="8">
    <location>
        <position position="176"/>
    </location>
    <ligand>
        <name>ATP</name>
        <dbReference type="ChEBI" id="CHEBI:30616"/>
    </ligand>
</feature>
<name>A0ABW4Z8K3_9BACT</name>
<keyword evidence="6 8" id="KW-0067">ATP-binding</keyword>
<dbReference type="PANTHER" id="PTHR21299">
    <property type="entry name" value="CYTIDYLATE KINASE/PANTOATE-BETA-ALANINE LIGASE"/>
    <property type="match status" value="1"/>
</dbReference>
<dbReference type="Pfam" id="PF02569">
    <property type="entry name" value="Pantoate_ligase"/>
    <property type="match status" value="1"/>
</dbReference>
<keyword evidence="3 8" id="KW-0436">Ligase</keyword>
<dbReference type="InterPro" id="IPR014729">
    <property type="entry name" value="Rossmann-like_a/b/a_fold"/>
</dbReference>
<comment type="function">
    <text evidence="8">Catalyzes the condensation of pantoate with beta-alanine in an ATP-dependent reaction via a pantoyl-adenylate intermediate.</text>
</comment>
<dbReference type="EMBL" id="JBHUJB010000021">
    <property type="protein sequence ID" value="MFD2158243.1"/>
    <property type="molecule type" value="Genomic_DNA"/>
</dbReference>
<evidence type="ECO:0000256" key="4">
    <source>
        <dbReference type="ARBA" id="ARBA00022655"/>
    </source>
</evidence>
<dbReference type="RefSeq" id="WP_377177594.1">
    <property type="nucleotide sequence ID" value="NZ_JBHUJB010000021.1"/>
</dbReference>
<evidence type="ECO:0000256" key="6">
    <source>
        <dbReference type="ARBA" id="ARBA00022840"/>
    </source>
</evidence>
<feature type="binding site" evidence="8">
    <location>
        <begin position="27"/>
        <end position="34"/>
    </location>
    <ligand>
        <name>ATP</name>
        <dbReference type="ChEBI" id="CHEBI:30616"/>
    </ligand>
</feature>
<feature type="binding site" evidence="8">
    <location>
        <begin position="147"/>
        <end position="150"/>
    </location>
    <ligand>
        <name>ATP</name>
        <dbReference type="ChEBI" id="CHEBI:30616"/>
    </ligand>
</feature>
<gene>
    <name evidence="8 9" type="primary">panC</name>
    <name evidence="9" type="ORF">ACFSW8_04975</name>
</gene>
<feature type="binding site" evidence="8">
    <location>
        <position position="153"/>
    </location>
    <ligand>
        <name>(R)-pantoate</name>
        <dbReference type="ChEBI" id="CHEBI:15980"/>
    </ligand>
</feature>
<dbReference type="EC" id="6.3.2.1" evidence="8"/>
<evidence type="ECO:0000256" key="1">
    <source>
        <dbReference type="ARBA" id="ARBA00004990"/>
    </source>
</evidence>
<dbReference type="Gene3D" id="3.40.50.620">
    <property type="entry name" value="HUPs"/>
    <property type="match status" value="1"/>
</dbReference>
<dbReference type="GO" id="GO:0004592">
    <property type="term" value="F:pantoate-beta-alanine ligase activity"/>
    <property type="evidence" value="ECO:0007669"/>
    <property type="project" value="UniProtKB-EC"/>
</dbReference>
<dbReference type="InterPro" id="IPR042176">
    <property type="entry name" value="Pantoate_ligase_C"/>
</dbReference>
<evidence type="ECO:0000256" key="2">
    <source>
        <dbReference type="ARBA" id="ARBA00009256"/>
    </source>
</evidence>
<proteinExistence type="inferred from homology"/>
<comment type="pathway">
    <text evidence="1 8">Cofactor biosynthesis; (R)-pantothenate biosynthesis; (R)-pantothenate from (R)-pantoate and beta-alanine: step 1/1.</text>
</comment>
<organism evidence="9 10">
    <name type="scientific">Rubritalea tangerina</name>
    <dbReference type="NCBI Taxonomy" id="430798"/>
    <lineage>
        <taxon>Bacteria</taxon>
        <taxon>Pseudomonadati</taxon>
        <taxon>Verrucomicrobiota</taxon>
        <taxon>Verrucomicrobiia</taxon>
        <taxon>Verrucomicrobiales</taxon>
        <taxon>Rubritaleaceae</taxon>
        <taxon>Rubritalea</taxon>
    </lineage>
</organism>
<keyword evidence="5 8" id="KW-0547">Nucleotide-binding</keyword>
<protein>
    <recommendedName>
        <fullName evidence="8">Pantothenate synthetase</fullName>
        <shortName evidence="8">PS</shortName>
        <ecNumber evidence="8">6.3.2.1</ecNumber>
    </recommendedName>
    <alternativeName>
        <fullName evidence="8">Pantoate--beta-alanine ligase</fullName>
    </alternativeName>
    <alternativeName>
        <fullName evidence="8">Pantoate-activating enzyme</fullName>
    </alternativeName>
</protein>
<dbReference type="SUPFAM" id="SSF52374">
    <property type="entry name" value="Nucleotidylyl transferase"/>
    <property type="match status" value="1"/>
</dbReference>
<evidence type="ECO:0000256" key="7">
    <source>
        <dbReference type="ARBA" id="ARBA00048258"/>
    </source>
</evidence>
<evidence type="ECO:0000313" key="10">
    <source>
        <dbReference type="Proteomes" id="UP001597389"/>
    </source>
</evidence>
<keyword evidence="8" id="KW-0963">Cytoplasm</keyword>
<comment type="miscellaneous">
    <text evidence="8">The reaction proceeds by a bi uni uni bi ping pong mechanism.</text>
</comment>
<evidence type="ECO:0000256" key="5">
    <source>
        <dbReference type="ARBA" id="ARBA00022741"/>
    </source>
</evidence>